<feature type="compositionally biased region" description="Basic and acidic residues" evidence="1">
    <location>
        <begin position="366"/>
        <end position="384"/>
    </location>
</feature>
<name>M1DHN6_SOLTU</name>
<feature type="region of interest" description="Disordered" evidence="1">
    <location>
        <begin position="71"/>
        <end position="111"/>
    </location>
</feature>
<dbReference type="PANTHER" id="PTHR33180">
    <property type="entry name" value="PHOTOSYSTEM II CP43 REACTION CENTER PROTEIN"/>
    <property type="match status" value="1"/>
</dbReference>
<evidence type="ECO:0000313" key="4">
    <source>
        <dbReference type="Proteomes" id="UP000011115"/>
    </source>
</evidence>
<evidence type="ECO:0000259" key="2">
    <source>
        <dbReference type="Pfam" id="PF20167"/>
    </source>
</evidence>
<dbReference type="HOGENOM" id="CLU_635231_0_0_1"/>
<sequence length="432" mass="49339">MSMNGSNGSQVGHRDDVGNLNDMNDPTVNDPIQLGMARPKVTGSDMPPRKQASIFETEDDHLIQARRADLHSKRMNDPSRISVPQTPPPPPATAPEQTAVPAPPVQGPPPHSLNRLKAEGLRTILEEKRLSTDGVVDRYPKIWNTLKFHKFEIFTKPWGPYIPNWVREFYSAYGDLVPKGKRRASAFKPVDYVIVRGKKKNTLEDLKGWLAPLISDTTPRWIEVGASIEKKDMNIAARYWFSWARVPRDEKMDMEGTPTSSTNIWHIEVEYQRDEADRRREAPVDTSSEVDVDMILAEAIMPTQAILFKMGHLAYSTDVRASRLEVVIPRMIERDVVAALRPFRAEIDSHKLAFDALTLRAKKRNRQAEEVKKTNHGDRQDHSANRRVALLARLKFQRASPGEEPTWRQKWAVADCQTTLRWQLRWPKVTEP</sequence>
<proteinExistence type="predicted"/>
<feature type="compositionally biased region" description="Polar residues" evidence="1">
    <location>
        <begin position="1"/>
        <end position="10"/>
    </location>
</feature>
<reference evidence="4" key="1">
    <citation type="journal article" date="2011" name="Nature">
        <title>Genome sequence and analysis of the tuber crop potato.</title>
        <authorList>
            <consortium name="The Potato Genome Sequencing Consortium"/>
        </authorList>
    </citation>
    <scope>NUCLEOTIDE SEQUENCE [LARGE SCALE GENOMIC DNA]</scope>
    <source>
        <strain evidence="4">cv. DM1-3 516 R44</strain>
    </source>
</reference>
<dbReference type="GO" id="GO:0009579">
    <property type="term" value="C:thylakoid"/>
    <property type="evidence" value="ECO:0000318"/>
    <property type="project" value="GO_Central"/>
</dbReference>
<feature type="region of interest" description="Disordered" evidence="1">
    <location>
        <begin position="1"/>
        <end position="51"/>
    </location>
</feature>
<keyword evidence="4" id="KW-1185">Reference proteome</keyword>
<dbReference type="AlphaFoldDB" id="M1DHN6"/>
<dbReference type="InParanoid" id="M1DHN6"/>
<dbReference type="Proteomes" id="UP000011115">
    <property type="component" value="Unassembled WGS sequence"/>
</dbReference>
<evidence type="ECO:0000313" key="3">
    <source>
        <dbReference type="EnsemblPlants" id="PGSC0003DMT400089202"/>
    </source>
</evidence>
<dbReference type="Gramene" id="PGSC0003DMT400089202">
    <property type="protein sequence ID" value="PGSC0003DMT400089202"/>
    <property type="gene ID" value="PGSC0003DMG400038773"/>
</dbReference>
<feature type="compositionally biased region" description="Pro residues" evidence="1">
    <location>
        <begin position="101"/>
        <end position="111"/>
    </location>
</feature>
<dbReference type="PANTHER" id="PTHR33180:SF31">
    <property type="entry name" value="POLYPROTEIN PROTEIN"/>
    <property type="match status" value="1"/>
</dbReference>
<evidence type="ECO:0000256" key="1">
    <source>
        <dbReference type="SAM" id="MobiDB-lite"/>
    </source>
</evidence>
<dbReference type="PaxDb" id="4113-PGSC0003DMT400089202"/>
<protein>
    <recommendedName>
        <fullName evidence="2">Putative plant transposon protein domain-containing protein</fullName>
    </recommendedName>
</protein>
<dbReference type="Pfam" id="PF20167">
    <property type="entry name" value="Transposase_32"/>
    <property type="match status" value="1"/>
</dbReference>
<dbReference type="GO" id="GO:0009523">
    <property type="term" value="C:photosystem II"/>
    <property type="evidence" value="ECO:0000318"/>
    <property type="project" value="GO_Central"/>
</dbReference>
<feature type="region of interest" description="Disordered" evidence="1">
    <location>
        <begin position="365"/>
        <end position="384"/>
    </location>
</feature>
<feature type="domain" description="Putative plant transposon protein" evidence="2">
    <location>
        <begin position="148"/>
        <end position="243"/>
    </location>
</feature>
<dbReference type="InterPro" id="IPR046796">
    <property type="entry name" value="Transposase_32_dom"/>
</dbReference>
<reference evidence="3" key="2">
    <citation type="submission" date="2015-06" db="UniProtKB">
        <authorList>
            <consortium name="EnsemblPlants"/>
        </authorList>
    </citation>
    <scope>IDENTIFICATION</scope>
    <source>
        <strain evidence="3">DM1-3 516 R44</strain>
    </source>
</reference>
<dbReference type="EnsemblPlants" id="PGSC0003DMT400089202">
    <property type="protein sequence ID" value="PGSC0003DMT400089202"/>
    <property type="gene ID" value="PGSC0003DMG400038773"/>
</dbReference>
<organism evidence="3 4">
    <name type="scientific">Solanum tuberosum</name>
    <name type="common">Potato</name>
    <dbReference type="NCBI Taxonomy" id="4113"/>
    <lineage>
        <taxon>Eukaryota</taxon>
        <taxon>Viridiplantae</taxon>
        <taxon>Streptophyta</taxon>
        <taxon>Embryophyta</taxon>
        <taxon>Tracheophyta</taxon>
        <taxon>Spermatophyta</taxon>
        <taxon>Magnoliopsida</taxon>
        <taxon>eudicotyledons</taxon>
        <taxon>Gunneridae</taxon>
        <taxon>Pentapetalae</taxon>
        <taxon>asterids</taxon>
        <taxon>lamiids</taxon>
        <taxon>Solanales</taxon>
        <taxon>Solanaceae</taxon>
        <taxon>Solanoideae</taxon>
        <taxon>Solaneae</taxon>
        <taxon>Solanum</taxon>
    </lineage>
</organism>
<accession>M1DHN6</accession>